<protein>
    <submittedName>
        <fullName evidence="2">Uncharacterized protein</fullName>
    </submittedName>
</protein>
<feature type="compositionally biased region" description="Basic and acidic residues" evidence="1">
    <location>
        <begin position="50"/>
        <end position="75"/>
    </location>
</feature>
<feature type="compositionally biased region" description="Basic and acidic residues" evidence="1">
    <location>
        <begin position="144"/>
        <end position="157"/>
    </location>
</feature>
<reference evidence="2 3" key="1">
    <citation type="submission" date="2024-02" db="EMBL/GenBank/DDBJ databases">
        <authorList>
            <person name="Vignale AGUSTIN F."/>
            <person name="Sosa J E."/>
            <person name="Modenutti C."/>
        </authorList>
    </citation>
    <scope>NUCLEOTIDE SEQUENCE [LARGE SCALE GENOMIC DNA]</scope>
</reference>
<feature type="region of interest" description="Disordered" evidence="1">
    <location>
        <begin position="1"/>
        <end position="157"/>
    </location>
</feature>
<sequence>MGACASVPKAMRGETGAAPPPEPQKEEEVTTEVTEVKPEGEVNVEEEEKAEGGDENKKENEKVAEEKVDENDKHHSLGSLLNENEAPKDSIVKDEKTSQTETVPTMPEKQEEPKPEALLVSDAVAPVTPEPDKTSTVVVPVVDVSKDEKKTEEKEHK</sequence>
<accession>A0ABC8SX26</accession>
<proteinExistence type="predicted"/>
<evidence type="ECO:0000313" key="2">
    <source>
        <dbReference type="EMBL" id="CAK9160436.1"/>
    </source>
</evidence>
<dbReference type="AlphaFoldDB" id="A0ABC8SX26"/>
<gene>
    <name evidence="2" type="ORF">ILEXP_LOCUS29202</name>
</gene>
<feature type="compositionally biased region" description="Basic and acidic residues" evidence="1">
    <location>
        <begin position="85"/>
        <end position="98"/>
    </location>
</feature>
<dbReference type="Proteomes" id="UP001642360">
    <property type="component" value="Unassembled WGS sequence"/>
</dbReference>
<dbReference type="EMBL" id="CAUOFW020003525">
    <property type="protein sequence ID" value="CAK9160436.1"/>
    <property type="molecule type" value="Genomic_DNA"/>
</dbReference>
<feature type="compositionally biased region" description="Low complexity" evidence="1">
    <location>
        <begin position="134"/>
        <end position="143"/>
    </location>
</feature>
<comment type="caution">
    <text evidence="2">The sequence shown here is derived from an EMBL/GenBank/DDBJ whole genome shotgun (WGS) entry which is preliminary data.</text>
</comment>
<evidence type="ECO:0000313" key="3">
    <source>
        <dbReference type="Proteomes" id="UP001642360"/>
    </source>
</evidence>
<keyword evidence="3" id="KW-1185">Reference proteome</keyword>
<name>A0ABC8SX26_9AQUA</name>
<feature type="compositionally biased region" description="Basic and acidic residues" evidence="1">
    <location>
        <begin position="23"/>
        <end position="40"/>
    </location>
</feature>
<evidence type="ECO:0000256" key="1">
    <source>
        <dbReference type="SAM" id="MobiDB-lite"/>
    </source>
</evidence>
<organism evidence="2 3">
    <name type="scientific">Ilex paraguariensis</name>
    <name type="common">yerba mate</name>
    <dbReference type="NCBI Taxonomy" id="185542"/>
    <lineage>
        <taxon>Eukaryota</taxon>
        <taxon>Viridiplantae</taxon>
        <taxon>Streptophyta</taxon>
        <taxon>Embryophyta</taxon>
        <taxon>Tracheophyta</taxon>
        <taxon>Spermatophyta</taxon>
        <taxon>Magnoliopsida</taxon>
        <taxon>eudicotyledons</taxon>
        <taxon>Gunneridae</taxon>
        <taxon>Pentapetalae</taxon>
        <taxon>asterids</taxon>
        <taxon>campanulids</taxon>
        <taxon>Aquifoliales</taxon>
        <taxon>Aquifoliaceae</taxon>
        <taxon>Ilex</taxon>
    </lineage>
</organism>